<evidence type="ECO:0000313" key="4">
    <source>
        <dbReference type="Proteomes" id="UP001652445"/>
    </source>
</evidence>
<dbReference type="Pfam" id="PF12395">
    <property type="entry name" value="DUF3658"/>
    <property type="match status" value="1"/>
</dbReference>
<evidence type="ECO:0000259" key="1">
    <source>
        <dbReference type="Pfam" id="PF08874"/>
    </source>
</evidence>
<feature type="domain" description="DUF3658" evidence="2">
    <location>
        <begin position="228"/>
        <end position="340"/>
    </location>
</feature>
<feature type="domain" description="DUF1835" evidence="1">
    <location>
        <begin position="69"/>
        <end position="191"/>
    </location>
</feature>
<dbReference type="RefSeq" id="WP_262682143.1">
    <property type="nucleotide sequence ID" value="NZ_JAOQIO010000002.1"/>
</dbReference>
<dbReference type="Pfam" id="PF08874">
    <property type="entry name" value="DUF1835"/>
    <property type="match status" value="1"/>
</dbReference>
<name>A0ABT2U7P6_9BACL</name>
<evidence type="ECO:0000259" key="2">
    <source>
        <dbReference type="Pfam" id="PF12395"/>
    </source>
</evidence>
<organism evidence="3 4">
    <name type="scientific">Paenibacillus baimaensis</name>
    <dbReference type="NCBI Taxonomy" id="2982185"/>
    <lineage>
        <taxon>Bacteria</taxon>
        <taxon>Bacillati</taxon>
        <taxon>Bacillota</taxon>
        <taxon>Bacilli</taxon>
        <taxon>Bacillales</taxon>
        <taxon>Paenibacillaceae</taxon>
        <taxon>Paenibacillus</taxon>
    </lineage>
</organism>
<dbReference type="InterPro" id="IPR014973">
    <property type="entry name" value="DUF1835"/>
</dbReference>
<dbReference type="Proteomes" id="UP001652445">
    <property type="component" value="Unassembled WGS sequence"/>
</dbReference>
<evidence type="ECO:0000313" key="3">
    <source>
        <dbReference type="EMBL" id="MCU6790649.1"/>
    </source>
</evidence>
<proteinExistence type="predicted"/>
<protein>
    <submittedName>
        <fullName evidence="3">DUF1835 domain-containing protein</fullName>
    </submittedName>
</protein>
<sequence length="346" mass="40684">MAEYQEMLRELQEWETRDILNDLLQIAEQSATKWNEEIILADRILKLWKDRLEKSRKGREEAEERQDSVHLVFSLSDAGSLKVTISELGMRQKIKVMAFNELFSIGPIMNLETPEGQRRRQQWIMERFSYFTYANLHNSDHQIGRMIKTILTIPERKSITIWFGNNAHDLVGLHFALYLLRNREQPIQIINLTEAYKKFAMDDEGNAQPYAQGLIAPEIYKEIVKHYENTRPLDSIQRRYYESNWLEKLSKQEHTLRFWQDGKIVGMAEEELDGIIISSVLKLQNEETADGFVRAGHVVAEVFENMFQLVGDQFVEYRMWRLISDGILSFRGLPNAMFQYSVKVNN</sequence>
<accession>A0ABT2U7P6</accession>
<reference evidence="3 4" key="1">
    <citation type="submission" date="2022-09" db="EMBL/GenBank/DDBJ databases">
        <authorList>
            <person name="Han X.L."/>
            <person name="Wang Q."/>
            <person name="Lu T."/>
        </authorList>
    </citation>
    <scope>NUCLEOTIDE SEQUENCE [LARGE SCALE GENOMIC DNA]</scope>
    <source>
        <strain evidence="3 4">WQ 127069</strain>
    </source>
</reference>
<gene>
    <name evidence="3" type="ORF">OB236_00780</name>
</gene>
<comment type="caution">
    <text evidence="3">The sequence shown here is derived from an EMBL/GenBank/DDBJ whole genome shotgun (WGS) entry which is preliminary data.</text>
</comment>
<dbReference type="InterPro" id="IPR022123">
    <property type="entry name" value="DUF3658"/>
</dbReference>
<dbReference type="EMBL" id="JAOQIO010000002">
    <property type="protein sequence ID" value="MCU6790649.1"/>
    <property type="molecule type" value="Genomic_DNA"/>
</dbReference>
<keyword evidence="4" id="KW-1185">Reference proteome</keyword>